<dbReference type="GO" id="GO:0016114">
    <property type="term" value="P:terpenoid biosynthetic process"/>
    <property type="evidence" value="ECO:0007669"/>
    <property type="project" value="UniProtKB-UniRule"/>
</dbReference>
<sequence>MDVFLTEEIGFCFGVRRALALVSDELKRGNHIYTLGDLIHNTGVVESLRKKGVIPISSLSQISKGTVIIRSHGASPSLIKEGRRKGLKILDATCPYVLRVQNIARYFSMKSYQVIIIGLATHPEVKAVIENVDKRRAYVVKNPQEATRIPFASKIGVVAQTTESIDNFEKIVKNLVQKGREIRIFNTICKVIRERQENTKRLAKKVEAMIVVGGHNSSNTYQLVKLCKLLKVKTYFVETRKDLQTRELKHLKKVGLVGGTSTPMRALEEIRDFLLSIN</sequence>
<feature type="binding site" evidence="5">
    <location>
        <position position="218"/>
    </location>
    <ligand>
        <name>dimethylallyl diphosphate</name>
        <dbReference type="ChEBI" id="CHEBI:57623"/>
    </ligand>
</feature>
<dbReference type="Gene3D" id="3.40.50.11270">
    <property type="match status" value="1"/>
</dbReference>
<dbReference type="NCBIfam" id="NF002187">
    <property type="entry name" value="PRK01045.1-1"/>
    <property type="match status" value="1"/>
</dbReference>
<dbReference type="GO" id="GO:0019288">
    <property type="term" value="P:isopentenyl diphosphate biosynthetic process, methylerythritol 4-phosphate pathway"/>
    <property type="evidence" value="ECO:0007669"/>
    <property type="project" value="UniProtKB-UniRule"/>
</dbReference>
<dbReference type="CDD" id="cd13944">
    <property type="entry name" value="lytB_ispH"/>
    <property type="match status" value="1"/>
</dbReference>
<feature type="binding site" evidence="5">
    <location>
        <position position="122"/>
    </location>
    <ligand>
        <name>isopentenyl diphosphate</name>
        <dbReference type="ChEBI" id="CHEBI:128769"/>
    </ligand>
</feature>
<feature type="binding site" evidence="5">
    <location>
        <position position="217"/>
    </location>
    <ligand>
        <name>(2E)-4-hydroxy-3-methylbut-2-enyl diphosphate</name>
        <dbReference type="ChEBI" id="CHEBI:128753"/>
    </ligand>
</feature>
<feature type="binding site" evidence="5">
    <location>
        <position position="94"/>
    </location>
    <ligand>
        <name>[4Fe-4S] cluster</name>
        <dbReference type="ChEBI" id="CHEBI:49883"/>
    </ligand>
</feature>
<evidence type="ECO:0000313" key="6">
    <source>
        <dbReference type="EMBL" id="TES85456.1"/>
    </source>
</evidence>
<feature type="binding site" evidence="5">
    <location>
        <position position="261"/>
    </location>
    <ligand>
        <name>(2E)-4-hydroxy-3-methylbut-2-enyl diphosphate</name>
        <dbReference type="ChEBI" id="CHEBI:128753"/>
    </ligand>
</feature>
<feature type="binding site" evidence="5">
    <location>
        <position position="217"/>
    </location>
    <ligand>
        <name>isopentenyl diphosphate</name>
        <dbReference type="ChEBI" id="CHEBI:128769"/>
    </ligand>
</feature>
<keyword evidence="2 5" id="KW-0479">Metal-binding</keyword>
<dbReference type="EMBL" id="SOKU01000212">
    <property type="protein sequence ID" value="TES85456.1"/>
    <property type="molecule type" value="Genomic_DNA"/>
</dbReference>
<comment type="pathway">
    <text evidence="5">Isoprenoid biosynthesis; isopentenyl diphosphate biosynthesis via DXP pathway; isopentenyl diphosphate from 1-deoxy-D-xylulose 5-phosphate: step 6/6.</text>
</comment>
<evidence type="ECO:0000256" key="5">
    <source>
        <dbReference type="HAMAP-Rule" id="MF_00191"/>
    </source>
</evidence>
<keyword evidence="5 6" id="KW-0560">Oxidoreductase</keyword>
<feature type="binding site" evidence="5">
    <location>
        <position position="261"/>
    </location>
    <ligand>
        <name>dimethylallyl diphosphate</name>
        <dbReference type="ChEBI" id="CHEBI:57623"/>
    </ligand>
</feature>
<dbReference type="NCBIfam" id="TIGR00216">
    <property type="entry name" value="ispH_lytB"/>
    <property type="match status" value="1"/>
</dbReference>
<organism evidence="6 7">
    <name type="scientific">Aerophobetes bacterium</name>
    <dbReference type="NCBI Taxonomy" id="2030807"/>
    <lineage>
        <taxon>Bacteria</taxon>
        <taxon>Candidatus Aerophobota</taxon>
    </lineage>
</organism>
<dbReference type="PANTHER" id="PTHR30426:SF0">
    <property type="entry name" value="4-HYDROXY-3-METHYLBUT-2-ENYL DIPHOSPHATE REDUCTASE"/>
    <property type="match status" value="1"/>
</dbReference>
<keyword evidence="3 5" id="KW-0408">Iron</keyword>
<dbReference type="GO" id="GO:0051539">
    <property type="term" value="F:4 iron, 4 sulfur cluster binding"/>
    <property type="evidence" value="ECO:0007669"/>
    <property type="project" value="UniProtKB-UniRule"/>
</dbReference>
<comment type="pathway">
    <text evidence="5">Isoprenoid biosynthesis; dimethylallyl diphosphate biosynthesis; dimethylallyl diphosphate from (2E)-4-hydroxy-3-methylbutenyl diphosphate: step 1/1.</text>
</comment>
<dbReference type="Proteomes" id="UP000320781">
    <property type="component" value="Unassembled WGS sequence"/>
</dbReference>
<feature type="binding site" evidence="5">
    <location>
        <position position="218"/>
    </location>
    <ligand>
        <name>(2E)-4-hydroxy-3-methylbut-2-enyl diphosphate</name>
        <dbReference type="ChEBI" id="CHEBI:128753"/>
    </ligand>
</feature>
<dbReference type="Pfam" id="PF02401">
    <property type="entry name" value="LYTB"/>
    <property type="match status" value="1"/>
</dbReference>
<feature type="binding site" evidence="5">
    <location>
        <position position="219"/>
    </location>
    <ligand>
        <name>isopentenyl diphosphate</name>
        <dbReference type="ChEBI" id="CHEBI:128769"/>
    </ligand>
</feature>
<dbReference type="PANTHER" id="PTHR30426">
    <property type="entry name" value="4-HYDROXY-3-METHYLBUT-2-ENYL DIPHOSPHATE REDUCTASE"/>
    <property type="match status" value="1"/>
</dbReference>
<dbReference type="GO" id="GO:0050992">
    <property type="term" value="P:dimethylallyl diphosphate biosynthetic process"/>
    <property type="evidence" value="ECO:0007669"/>
    <property type="project" value="UniProtKB-UniRule"/>
</dbReference>
<feature type="binding site" evidence="5">
    <location>
        <position position="122"/>
    </location>
    <ligand>
        <name>(2E)-4-hydroxy-3-methylbut-2-enyl diphosphate</name>
        <dbReference type="ChEBI" id="CHEBI:128753"/>
    </ligand>
</feature>
<keyword evidence="4 5" id="KW-0411">Iron-sulfur</keyword>
<feature type="binding site" evidence="5">
    <location>
        <position position="40"/>
    </location>
    <ligand>
        <name>(2E)-4-hydroxy-3-methylbut-2-enyl diphosphate</name>
        <dbReference type="ChEBI" id="CHEBI:128753"/>
    </ligand>
</feature>
<feature type="binding site" evidence="5">
    <location>
        <position position="40"/>
    </location>
    <ligand>
        <name>dimethylallyl diphosphate</name>
        <dbReference type="ChEBI" id="CHEBI:57623"/>
    </ligand>
</feature>
<evidence type="ECO:0000313" key="7">
    <source>
        <dbReference type="Proteomes" id="UP000320781"/>
    </source>
</evidence>
<feature type="binding site" evidence="5">
    <location>
        <position position="219"/>
    </location>
    <ligand>
        <name>(2E)-4-hydroxy-3-methylbut-2-enyl diphosphate</name>
        <dbReference type="ChEBI" id="CHEBI:128753"/>
    </ligand>
</feature>
<comment type="function">
    <text evidence="5">Catalyzes the conversion of 1-hydroxy-2-methyl-2-(E)-butenyl 4-diphosphate (HMBPP) into a mixture of isopentenyl diphosphate (IPP) and dimethylallyl diphosphate (DMAPP). Acts in the terminal step of the DOXP/MEP pathway for isoprenoid precursor biosynthesis.</text>
</comment>
<dbReference type="UniPathway" id="UPA00059">
    <property type="reaction ID" value="UER00105"/>
</dbReference>
<gene>
    <name evidence="5" type="primary">ispH</name>
    <name evidence="6" type="ORF">E3J95_04360</name>
</gene>
<dbReference type="InterPro" id="IPR003451">
    <property type="entry name" value="LytB/IspH"/>
</dbReference>
<feature type="binding site" evidence="5">
    <location>
        <position position="219"/>
    </location>
    <ligand>
        <name>dimethylallyl diphosphate</name>
        <dbReference type="ChEBI" id="CHEBI:57623"/>
    </ligand>
</feature>
<comment type="cofactor">
    <cofactor evidence="5">
        <name>[4Fe-4S] cluster</name>
        <dbReference type="ChEBI" id="CHEBI:49883"/>
    </cofactor>
    <text evidence="5">Binds 1 [4Fe-4S] cluster per subunit.</text>
</comment>
<feature type="binding site" evidence="5">
    <location>
        <position position="72"/>
    </location>
    <ligand>
        <name>dimethylallyl diphosphate</name>
        <dbReference type="ChEBI" id="CHEBI:57623"/>
    </ligand>
</feature>
<reference evidence="6 7" key="1">
    <citation type="submission" date="2019-03" db="EMBL/GenBank/DDBJ databases">
        <title>Metabolic potential of uncultured bacteria and archaea associated with petroleum seepage in deep-sea sediments.</title>
        <authorList>
            <person name="Dong X."/>
            <person name="Hubert C."/>
        </authorList>
    </citation>
    <scope>NUCLEOTIDE SEQUENCE [LARGE SCALE GENOMIC DNA]</scope>
    <source>
        <strain evidence="6">E44_bin92</strain>
    </source>
</reference>
<comment type="catalytic activity">
    <reaction evidence="5">
        <text>dimethylallyl diphosphate + 2 oxidized [2Fe-2S]-[ferredoxin] + H2O = (2E)-4-hydroxy-3-methylbut-2-enyl diphosphate + 2 reduced [2Fe-2S]-[ferredoxin] + 2 H(+)</text>
        <dbReference type="Rhea" id="RHEA:24825"/>
        <dbReference type="Rhea" id="RHEA-COMP:10000"/>
        <dbReference type="Rhea" id="RHEA-COMP:10001"/>
        <dbReference type="ChEBI" id="CHEBI:15377"/>
        <dbReference type="ChEBI" id="CHEBI:15378"/>
        <dbReference type="ChEBI" id="CHEBI:33737"/>
        <dbReference type="ChEBI" id="CHEBI:33738"/>
        <dbReference type="ChEBI" id="CHEBI:57623"/>
        <dbReference type="ChEBI" id="CHEBI:128753"/>
        <dbReference type="EC" id="1.17.7.4"/>
    </reaction>
</comment>
<feature type="binding site" evidence="5">
    <location>
        <position position="261"/>
    </location>
    <ligand>
        <name>isopentenyl diphosphate</name>
        <dbReference type="ChEBI" id="CHEBI:128769"/>
    </ligand>
</feature>
<dbReference type="EC" id="1.17.7.4" evidence="5"/>
<dbReference type="UniPathway" id="UPA00056">
    <property type="reaction ID" value="UER00097"/>
</dbReference>
<feature type="binding site" evidence="5">
    <location>
        <position position="217"/>
    </location>
    <ligand>
        <name>dimethylallyl diphosphate</name>
        <dbReference type="ChEBI" id="CHEBI:57623"/>
    </ligand>
</feature>
<comment type="catalytic activity">
    <reaction evidence="5">
        <text>isopentenyl diphosphate + 2 oxidized [2Fe-2S]-[ferredoxin] + H2O = (2E)-4-hydroxy-3-methylbut-2-enyl diphosphate + 2 reduced [2Fe-2S]-[ferredoxin] + 2 H(+)</text>
        <dbReference type="Rhea" id="RHEA:24488"/>
        <dbReference type="Rhea" id="RHEA-COMP:10000"/>
        <dbReference type="Rhea" id="RHEA-COMP:10001"/>
        <dbReference type="ChEBI" id="CHEBI:15377"/>
        <dbReference type="ChEBI" id="CHEBI:15378"/>
        <dbReference type="ChEBI" id="CHEBI:33737"/>
        <dbReference type="ChEBI" id="CHEBI:33738"/>
        <dbReference type="ChEBI" id="CHEBI:128753"/>
        <dbReference type="ChEBI" id="CHEBI:128769"/>
        <dbReference type="EC" id="1.17.7.4"/>
    </reaction>
</comment>
<dbReference type="HAMAP" id="MF_00191">
    <property type="entry name" value="IspH"/>
    <property type="match status" value="1"/>
</dbReference>
<name>A0A523QIT3_UNCAE</name>
<feature type="binding site" evidence="5">
    <location>
        <position position="72"/>
    </location>
    <ligand>
        <name>(2E)-4-hydroxy-3-methylbut-2-enyl diphosphate</name>
        <dbReference type="ChEBI" id="CHEBI:128753"/>
    </ligand>
</feature>
<dbReference type="GO" id="GO:0051745">
    <property type="term" value="F:4-hydroxy-3-methylbut-2-enyl diphosphate reductase activity"/>
    <property type="evidence" value="ECO:0007669"/>
    <property type="project" value="UniProtKB-UniRule"/>
</dbReference>
<protein>
    <recommendedName>
        <fullName evidence="5">4-hydroxy-3-methylbut-2-enyl diphosphate reductase</fullName>
        <shortName evidence="5">HMBPP reductase</shortName>
        <ecNumber evidence="5">1.17.7.4</ecNumber>
    </recommendedName>
</protein>
<feature type="binding site" evidence="5">
    <location>
        <position position="189"/>
    </location>
    <ligand>
        <name>[4Fe-4S] cluster</name>
        <dbReference type="ChEBI" id="CHEBI:49883"/>
    </ligand>
</feature>
<feature type="binding site" evidence="5">
    <location>
        <position position="72"/>
    </location>
    <ligand>
        <name>isopentenyl diphosphate</name>
        <dbReference type="ChEBI" id="CHEBI:128769"/>
    </ligand>
</feature>
<evidence type="ECO:0000256" key="3">
    <source>
        <dbReference type="ARBA" id="ARBA00023004"/>
    </source>
</evidence>
<accession>A0A523QIT3</accession>
<evidence type="ECO:0000256" key="1">
    <source>
        <dbReference type="ARBA" id="ARBA00022485"/>
    </source>
</evidence>
<feature type="binding site" evidence="5">
    <location>
        <position position="218"/>
    </location>
    <ligand>
        <name>isopentenyl diphosphate</name>
        <dbReference type="ChEBI" id="CHEBI:128769"/>
    </ligand>
</feature>
<comment type="similarity">
    <text evidence="5">Belongs to the IspH family.</text>
</comment>
<keyword evidence="5" id="KW-0414">Isoprene biosynthesis</keyword>
<dbReference type="Gene3D" id="3.40.1010.20">
    <property type="entry name" value="4-hydroxy-3-methylbut-2-enyl diphosphate reductase, catalytic domain"/>
    <property type="match status" value="2"/>
</dbReference>
<feature type="binding site" evidence="5">
    <location>
        <position position="40"/>
    </location>
    <ligand>
        <name>isopentenyl diphosphate</name>
        <dbReference type="ChEBI" id="CHEBI:128769"/>
    </ligand>
</feature>
<feature type="binding site" evidence="5">
    <location>
        <position position="122"/>
    </location>
    <ligand>
        <name>dimethylallyl diphosphate</name>
        <dbReference type="ChEBI" id="CHEBI:57623"/>
    </ligand>
</feature>
<dbReference type="GO" id="GO:0046872">
    <property type="term" value="F:metal ion binding"/>
    <property type="evidence" value="ECO:0007669"/>
    <property type="project" value="UniProtKB-KW"/>
</dbReference>
<keyword evidence="1 5" id="KW-0004">4Fe-4S</keyword>
<evidence type="ECO:0000256" key="4">
    <source>
        <dbReference type="ARBA" id="ARBA00023014"/>
    </source>
</evidence>
<comment type="caution">
    <text evidence="6">The sequence shown here is derived from an EMBL/GenBank/DDBJ whole genome shotgun (WGS) entry which is preliminary data.</text>
</comment>
<feature type="binding site" evidence="5">
    <location>
        <position position="12"/>
    </location>
    <ligand>
        <name>[4Fe-4S] cluster</name>
        <dbReference type="ChEBI" id="CHEBI:49883"/>
    </ligand>
</feature>
<feature type="active site" description="Proton donor" evidence="5">
    <location>
        <position position="124"/>
    </location>
</feature>
<feature type="binding site" evidence="5">
    <location>
        <position position="161"/>
    </location>
    <ligand>
        <name>(2E)-4-hydroxy-3-methylbut-2-enyl diphosphate</name>
        <dbReference type="ChEBI" id="CHEBI:128753"/>
    </ligand>
</feature>
<dbReference type="AlphaFoldDB" id="A0A523QIT3"/>
<evidence type="ECO:0000256" key="2">
    <source>
        <dbReference type="ARBA" id="ARBA00022723"/>
    </source>
</evidence>
<proteinExistence type="inferred from homology"/>